<name>A0ABW4JIG5_9BACL</name>
<reference evidence="2" key="1">
    <citation type="journal article" date="2019" name="Int. J. Syst. Evol. Microbiol.">
        <title>The Global Catalogue of Microorganisms (GCM) 10K type strain sequencing project: providing services to taxonomists for standard genome sequencing and annotation.</title>
        <authorList>
            <consortium name="The Broad Institute Genomics Platform"/>
            <consortium name="The Broad Institute Genome Sequencing Center for Infectious Disease"/>
            <person name="Wu L."/>
            <person name="Ma J."/>
        </authorList>
    </citation>
    <scope>NUCLEOTIDE SEQUENCE [LARGE SCALE GENOMIC DNA]</scope>
    <source>
        <strain evidence="2">CGMCC 1.12286</strain>
    </source>
</reference>
<dbReference type="RefSeq" id="WP_377943121.1">
    <property type="nucleotide sequence ID" value="NZ_JBHUCX010000028.1"/>
</dbReference>
<accession>A0ABW4JIG5</accession>
<dbReference type="EMBL" id="JBHUCX010000028">
    <property type="protein sequence ID" value="MFD1675245.1"/>
    <property type="molecule type" value="Genomic_DNA"/>
</dbReference>
<organism evidence="1 2">
    <name type="scientific">Alicyclobacillus fodiniaquatilis</name>
    <dbReference type="NCBI Taxonomy" id="1661150"/>
    <lineage>
        <taxon>Bacteria</taxon>
        <taxon>Bacillati</taxon>
        <taxon>Bacillota</taxon>
        <taxon>Bacilli</taxon>
        <taxon>Bacillales</taxon>
        <taxon>Alicyclobacillaceae</taxon>
        <taxon>Alicyclobacillus</taxon>
    </lineage>
</organism>
<proteinExistence type="predicted"/>
<evidence type="ECO:0000313" key="1">
    <source>
        <dbReference type="EMBL" id="MFD1675245.1"/>
    </source>
</evidence>
<protein>
    <submittedName>
        <fullName evidence="1">Uncharacterized protein</fullName>
    </submittedName>
</protein>
<evidence type="ECO:0000313" key="2">
    <source>
        <dbReference type="Proteomes" id="UP001597079"/>
    </source>
</evidence>
<keyword evidence="2" id="KW-1185">Reference proteome</keyword>
<sequence length="165" mass="18175">MNIRRVLIILFSIVLFCSVGFNVMQYQNKQVLGKDLLDSSDGIFIDLNDASDDIAKNKGQDAIAFLSWAVGGLLVIRQPLTHYGVSQLTGITLELQKVQGVLSEPQNFKASEVKSMKAFVTSSAMYFRNCIVNDEVSVPKLKLAIQQIYAVMPSNDRAQFEGAGP</sequence>
<dbReference type="Proteomes" id="UP001597079">
    <property type="component" value="Unassembled WGS sequence"/>
</dbReference>
<gene>
    <name evidence="1" type="ORF">ACFSB2_11120</name>
</gene>
<comment type="caution">
    <text evidence="1">The sequence shown here is derived from an EMBL/GenBank/DDBJ whole genome shotgun (WGS) entry which is preliminary data.</text>
</comment>